<evidence type="ECO:0000256" key="6">
    <source>
        <dbReference type="ARBA" id="ARBA00023027"/>
    </source>
</evidence>
<evidence type="ECO:0000256" key="5">
    <source>
        <dbReference type="ARBA" id="ARBA00023002"/>
    </source>
</evidence>
<dbReference type="PIRSF" id="PIRSF000238">
    <property type="entry name" value="AhpF"/>
    <property type="match status" value="1"/>
</dbReference>
<reference evidence="13 14" key="1">
    <citation type="submission" date="2018-06" db="EMBL/GenBank/DDBJ databases">
        <authorList>
            <consortium name="Pathogen Informatics"/>
            <person name="Doyle S."/>
        </authorList>
    </citation>
    <scope>NUCLEOTIDE SEQUENCE [LARGE SCALE GENOMIC DNA]</scope>
    <source>
        <strain evidence="13 14">NCTC13063</strain>
    </source>
</reference>
<dbReference type="EC" id="1.8.1.-" evidence="13"/>
<comment type="subunit">
    <text evidence="2">Homodimer.</text>
</comment>
<dbReference type="Gene3D" id="3.40.30.80">
    <property type="match status" value="1"/>
</dbReference>
<dbReference type="PRINTS" id="PR00368">
    <property type="entry name" value="FADPNR"/>
</dbReference>
<dbReference type="InterPro" id="IPR050097">
    <property type="entry name" value="Ferredoxin-NADP_redctase_2"/>
</dbReference>
<evidence type="ECO:0000313" key="14">
    <source>
        <dbReference type="Proteomes" id="UP000255283"/>
    </source>
</evidence>
<evidence type="ECO:0000313" key="13">
    <source>
        <dbReference type="EMBL" id="SUB80210.1"/>
    </source>
</evidence>
<keyword evidence="3" id="KW-0285">Flavoprotein</keyword>
<evidence type="ECO:0000259" key="11">
    <source>
        <dbReference type="Pfam" id="PF07992"/>
    </source>
</evidence>
<dbReference type="CDD" id="cd02974">
    <property type="entry name" value="AhpF_NTD_N"/>
    <property type="match status" value="1"/>
</dbReference>
<comment type="similarity">
    <text evidence="1">Belongs to the class-II pyridine nucleotide-disulfide oxidoreductase family.</text>
</comment>
<comment type="cofactor">
    <cofactor evidence="9">
        <name>FAD</name>
        <dbReference type="ChEBI" id="CHEBI:57692"/>
    </cofactor>
    <text evidence="9">Binds 1 FAD per subunit.</text>
</comment>
<dbReference type="AlphaFoldDB" id="A0AAQ1UJ12"/>
<organism evidence="13 14">
    <name type="scientific">Segatella buccae</name>
    <dbReference type="NCBI Taxonomy" id="28126"/>
    <lineage>
        <taxon>Bacteria</taxon>
        <taxon>Pseudomonadati</taxon>
        <taxon>Bacteroidota</taxon>
        <taxon>Bacteroidia</taxon>
        <taxon>Bacteroidales</taxon>
        <taxon>Prevotellaceae</taxon>
        <taxon>Segatella</taxon>
    </lineage>
</organism>
<dbReference type="CDD" id="cd03026">
    <property type="entry name" value="AhpF_NTD_C"/>
    <property type="match status" value="1"/>
</dbReference>
<evidence type="ECO:0000256" key="9">
    <source>
        <dbReference type="PIRSR" id="PIRSR000238-1"/>
    </source>
</evidence>
<dbReference type="InterPro" id="IPR012081">
    <property type="entry name" value="Alkyl_hydroperoxide_Rdtase_suF"/>
</dbReference>
<evidence type="ECO:0000259" key="12">
    <source>
        <dbReference type="Pfam" id="PF13192"/>
    </source>
</evidence>
<evidence type="ECO:0000256" key="2">
    <source>
        <dbReference type="ARBA" id="ARBA00011738"/>
    </source>
</evidence>
<dbReference type="PROSITE" id="PS51354">
    <property type="entry name" value="GLUTAREDOXIN_2"/>
    <property type="match status" value="1"/>
</dbReference>
<keyword evidence="7 10" id="KW-1015">Disulfide bond</keyword>
<dbReference type="PANTHER" id="PTHR48105">
    <property type="entry name" value="THIOREDOXIN REDUCTASE 1-RELATED-RELATED"/>
    <property type="match status" value="1"/>
</dbReference>
<dbReference type="PRINTS" id="PR00469">
    <property type="entry name" value="PNDRDTASEII"/>
</dbReference>
<feature type="binding site" evidence="9">
    <location>
        <begin position="477"/>
        <end position="487"/>
    </location>
    <ligand>
        <name>FAD</name>
        <dbReference type="ChEBI" id="CHEBI:57692"/>
    </ligand>
</feature>
<dbReference type="GO" id="GO:0102039">
    <property type="term" value="F:NADH-dependent peroxiredoxin activity"/>
    <property type="evidence" value="ECO:0007669"/>
    <property type="project" value="InterPro"/>
</dbReference>
<evidence type="ECO:0000256" key="7">
    <source>
        <dbReference type="ARBA" id="ARBA00023157"/>
    </source>
</evidence>
<dbReference type="EMBL" id="UGTJ01000001">
    <property type="protein sequence ID" value="SUB80210.1"/>
    <property type="molecule type" value="Genomic_DNA"/>
</dbReference>
<dbReference type="InterPro" id="IPR012336">
    <property type="entry name" value="Thioredoxin-like_fold"/>
</dbReference>
<keyword evidence="8 10" id="KW-0676">Redox-active center</keyword>
<keyword evidence="5 13" id="KW-0560">Oxidoreductase</keyword>
<keyword evidence="9" id="KW-0521">NADP</keyword>
<feature type="binding site" evidence="9">
    <location>
        <begin position="216"/>
        <end position="231"/>
    </location>
    <ligand>
        <name>FAD</name>
        <dbReference type="ChEBI" id="CHEBI:57692"/>
    </ligand>
</feature>
<dbReference type="Gene3D" id="3.50.50.60">
    <property type="entry name" value="FAD/NAD(P)-binding domain"/>
    <property type="match status" value="2"/>
</dbReference>
<feature type="binding site" evidence="9">
    <location>
        <begin position="356"/>
        <end position="370"/>
    </location>
    <ligand>
        <name>NAD(+)</name>
        <dbReference type="ChEBI" id="CHEBI:57540"/>
    </ligand>
</feature>
<dbReference type="GO" id="GO:0016668">
    <property type="term" value="F:oxidoreductase activity, acting on a sulfur group of donors, NAD(P) as acceptor"/>
    <property type="evidence" value="ECO:0007669"/>
    <property type="project" value="UniProtKB-ARBA"/>
</dbReference>
<protein>
    <submittedName>
        <fullName evidence="13">Alkyl hydroperoxide reductase subunit F</fullName>
        <ecNumber evidence="13">1.8.1.-</ecNumber>
    </submittedName>
</protein>
<dbReference type="InterPro" id="IPR044141">
    <property type="entry name" value="AhpF_NTD_C"/>
</dbReference>
<dbReference type="InterPro" id="IPR036188">
    <property type="entry name" value="FAD/NAD-bd_sf"/>
</dbReference>
<dbReference type="GO" id="GO:0000302">
    <property type="term" value="P:response to reactive oxygen species"/>
    <property type="evidence" value="ECO:0007669"/>
    <property type="project" value="InterPro"/>
</dbReference>
<dbReference type="InterPro" id="IPR044142">
    <property type="entry name" value="AhpF_NTD_N"/>
</dbReference>
<dbReference type="PROSITE" id="PS00573">
    <property type="entry name" value="PYRIDINE_REDOX_2"/>
    <property type="match status" value="1"/>
</dbReference>
<sequence length="519" mass="55859">MLDSNIIEQLRGIFGALENHFELRVAADEANKHAAEMKAFVEDFCSASGQLSASFAESRTGKLEFELLKNGEETGVKFRGIPNGHEFTSLIMAVVNADGKGKNLPDEAICRRIRSLKGDIRVQTYVSLTCTNCPDVVQALNLMALINPRLSSEMVDGALFEEEVSSLNIQAVPSVYANGEQLHIGRGDLGVLLQKLEDRFGSELSDSQETVEREYDVVVLGGGPAGTSAAIYSARKGLKVALVAGRIGGQVKDTVGIENLISVPKTTGAQLADDLRKHLYNYPVEVFDNRKIDTVELAGKQKRIHVKGGEVFLSPAVIIATGANWRKLNVNDEAKYIGHGVHFCPHCDGPFYKGRHVAVVGGGNSGVEAAIDLAGICSKVTLLEFGEALRADTVLQEKIGSLPNVEVFTMSQTIGVLGNGENVTALRVKDRNTDQEREIAVDGVFVQIGLAANSDPFRDHLPLNARKEIEVDAFCRTSVPGVYAAGDVTNVPFKQIIIAMGEGAKAALSAFDDRVRGVI</sequence>
<dbReference type="GO" id="GO:0050660">
    <property type="term" value="F:flavin adenine dinucleotide binding"/>
    <property type="evidence" value="ECO:0007669"/>
    <property type="project" value="InterPro"/>
</dbReference>
<evidence type="ECO:0000256" key="10">
    <source>
        <dbReference type="PIRSR" id="PIRSR000238-2"/>
    </source>
</evidence>
<feature type="domain" description="FAD/NAD(P)-binding" evidence="11">
    <location>
        <begin position="215"/>
        <end position="503"/>
    </location>
</feature>
<keyword evidence="6 9" id="KW-0520">NAD</keyword>
<dbReference type="Pfam" id="PF07992">
    <property type="entry name" value="Pyr_redox_2"/>
    <property type="match status" value="1"/>
</dbReference>
<dbReference type="Proteomes" id="UP000255283">
    <property type="component" value="Unassembled WGS sequence"/>
</dbReference>
<dbReference type="Pfam" id="PF13192">
    <property type="entry name" value="Thioredoxin_3"/>
    <property type="match status" value="1"/>
</dbReference>
<proteinExistence type="inferred from homology"/>
<dbReference type="InterPro" id="IPR023753">
    <property type="entry name" value="FAD/NAD-binding_dom"/>
</dbReference>
<dbReference type="NCBIfam" id="TIGR03140">
    <property type="entry name" value="AhpF"/>
    <property type="match status" value="1"/>
</dbReference>
<dbReference type="SUPFAM" id="SSF51905">
    <property type="entry name" value="FAD/NAD(P)-binding domain"/>
    <property type="match status" value="1"/>
</dbReference>
<gene>
    <name evidence="13" type="primary">ahpF</name>
    <name evidence="13" type="ORF">NCTC13063_01493</name>
</gene>
<evidence type="ECO:0000256" key="1">
    <source>
        <dbReference type="ARBA" id="ARBA00009333"/>
    </source>
</evidence>
<evidence type="ECO:0000256" key="3">
    <source>
        <dbReference type="ARBA" id="ARBA00022630"/>
    </source>
</evidence>
<name>A0AAQ1UJ12_9BACT</name>
<comment type="caution">
    <text evidence="13">The sequence shown here is derived from an EMBL/GenBank/DDBJ whole genome shotgun (WGS) entry which is preliminary data.</text>
</comment>
<evidence type="ECO:0000256" key="4">
    <source>
        <dbReference type="ARBA" id="ARBA00022827"/>
    </source>
</evidence>
<dbReference type="RefSeq" id="WP_115153728.1">
    <property type="nucleotide sequence ID" value="NZ_DBFWLE010000024.1"/>
</dbReference>
<keyword evidence="4 9" id="KW-0274">FAD</keyword>
<dbReference type="SUPFAM" id="SSF52833">
    <property type="entry name" value="Thioredoxin-like"/>
    <property type="match status" value="2"/>
</dbReference>
<dbReference type="InterPro" id="IPR036249">
    <property type="entry name" value="Thioredoxin-like_sf"/>
</dbReference>
<dbReference type="GO" id="GO:0051287">
    <property type="term" value="F:NAD binding"/>
    <property type="evidence" value="ECO:0007669"/>
    <property type="project" value="InterPro"/>
</dbReference>
<accession>A0AAQ1UJ12</accession>
<evidence type="ECO:0000256" key="8">
    <source>
        <dbReference type="ARBA" id="ARBA00023284"/>
    </source>
</evidence>
<feature type="disulfide bond" description="Redox-active" evidence="10">
    <location>
        <begin position="344"/>
        <end position="347"/>
    </location>
</feature>
<dbReference type="InterPro" id="IPR008255">
    <property type="entry name" value="Pyr_nucl-diS_OxRdtase_2_AS"/>
</dbReference>
<feature type="domain" description="Thioredoxin-like fold" evidence="12">
    <location>
        <begin position="124"/>
        <end position="186"/>
    </location>
</feature>